<keyword evidence="4" id="KW-1185">Reference proteome</keyword>
<keyword evidence="1" id="KW-0040">ANK repeat</keyword>
<evidence type="ECO:0000256" key="1">
    <source>
        <dbReference type="PROSITE-ProRule" id="PRU00023"/>
    </source>
</evidence>
<dbReference type="RefSeq" id="WP_266195652.1">
    <property type="nucleotide sequence ID" value="NZ_JAPJZK010000001.1"/>
</dbReference>
<evidence type="ECO:0000313" key="3">
    <source>
        <dbReference type="EMBL" id="NYZ70043.1"/>
    </source>
</evidence>
<dbReference type="Gene3D" id="1.25.40.20">
    <property type="entry name" value="Ankyrin repeat-containing domain"/>
    <property type="match status" value="2"/>
</dbReference>
<dbReference type="InterPro" id="IPR036770">
    <property type="entry name" value="Ankyrin_rpt-contain_sf"/>
</dbReference>
<protein>
    <submittedName>
        <fullName evidence="3">Ankyrin repeat domain-containing protein</fullName>
    </submittedName>
</protein>
<dbReference type="Pfam" id="PF12796">
    <property type="entry name" value="Ank_2"/>
    <property type="match status" value="2"/>
</dbReference>
<gene>
    <name evidence="3" type="ORF">H0A36_28930</name>
</gene>
<dbReference type="EMBL" id="JACCKB010000239">
    <property type="protein sequence ID" value="NYZ70043.1"/>
    <property type="molecule type" value="Genomic_DNA"/>
</dbReference>
<evidence type="ECO:0000313" key="4">
    <source>
        <dbReference type="Proteomes" id="UP000569732"/>
    </source>
</evidence>
<feature type="repeat" description="ANK" evidence="1">
    <location>
        <begin position="135"/>
        <end position="167"/>
    </location>
</feature>
<comment type="caution">
    <text evidence="3">The sequence shown here is derived from an EMBL/GenBank/DDBJ whole genome shotgun (WGS) entry which is preliminary data.</text>
</comment>
<proteinExistence type="predicted"/>
<feature type="repeat" description="ANK" evidence="1">
    <location>
        <begin position="101"/>
        <end position="133"/>
    </location>
</feature>
<name>A0A853I9T6_9GAMM</name>
<dbReference type="InterPro" id="IPR002110">
    <property type="entry name" value="Ankyrin_rpt"/>
</dbReference>
<feature type="compositionally biased region" description="Polar residues" evidence="2">
    <location>
        <begin position="1"/>
        <end position="14"/>
    </location>
</feature>
<dbReference type="PROSITE" id="PS50297">
    <property type="entry name" value="ANK_REP_REGION"/>
    <property type="match status" value="3"/>
</dbReference>
<sequence length="199" mass="21540">MTYAASSDSDLIQSTKDKDAEAVSKHLNEGESTANKEAALLLATMLGFDTGVALLLEFGTDENIIDKEGNTLLAVASFYNHAGIAKMLINKGADINAKPFEGISPLMLASSKNNIEVIKVLVDKGVNINFNSNSDKATALMVAAQNGHFETVKFLVESGAKTEMKDSKGSTALDFALWQDHLEIATYLDEIRRKLKNKK</sequence>
<feature type="compositionally biased region" description="Basic and acidic residues" evidence="2">
    <location>
        <begin position="15"/>
        <end position="29"/>
    </location>
</feature>
<accession>A0A853I9T6</accession>
<dbReference type="SUPFAM" id="SSF48403">
    <property type="entry name" value="Ankyrin repeat"/>
    <property type="match status" value="1"/>
</dbReference>
<dbReference type="PANTHER" id="PTHR44207">
    <property type="entry name" value="SURFACE ANTIGEN BSPA-LIKE-RELATED"/>
    <property type="match status" value="1"/>
</dbReference>
<evidence type="ECO:0000256" key="2">
    <source>
        <dbReference type="SAM" id="MobiDB-lite"/>
    </source>
</evidence>
<feature type="repeat" description="ANK" evidence="1">
    <location>
        <begin position="68"/>
        <end position="100"/>
    </location>
</feature>
<dbReference type="PROSITE" id="PS50088">
    <property type="entry name" value="ANK_REPEAT"/>
    <property type="match status" value="3"/>
</dbReference>
<feature type="region of interest" description="Disordered" evidence="2">
    <location>
        <begin position="1"/>
        <end position="29"/>
    </location>
</feature>
<dbReference type="SMART" id="SM00248">
    <property type="entry name" value="ANK"/>
    <property type="match status" value="5"/>
</dbReference>
<organism evidence="3 4">
    <name type="scientific">Spartinivicinus marinus</name>
    <dbReference type="NCBI Taxonomy" id="2994442"/>
    <lineage>
        <taxon>Bacteria</taxon>
        <taxon>Pseudomonadati</taxon>
        <taxon>Pseudomonadota</taxon>
        <taxon>Gammaproteobacteria</taxon>
        <taxon>Oceanospirillales</taxon>
        <taxon>Zooshikellaceae</taxon>
        <taxon>Spartinivicinus</taxon>
    </lineage>
</organism>
<reference evidence="3 4" key="1">
    <citation type="submission" date="2020-07" db="EMBL/GenBank/DDBJ databases">
        <title>Endozoicomonas sp. nov., isolated from sediment.</title>
        <authorList>
            <person name="Gu T."/>
        </authorList>
    </citation>
    <scope>NUCLEOTIDE SEQUENCE [LARGE SCALE GENOMIC DNA]</scope>
    <source>
        <strain evidence="3 4">SM1973</strain>
    </source>
</reference>
<dbReference type="Proteomes" id="UP000569732">
    <property type="component" value="Unassembled WGS sequence"/>
</dbReference>
<dbReference type="PANTHER" id="PTHR44207:SF2">
    <property type="entry name" value="REPEAT PROTEIN, PUTATIVE-RELATED"/>
    <property type="match status" value="1"/>
</dbReference>
<dbReference type="AlphaFoldDB" id="A0A853I9T6"/>